<dbReference type="Pfam" id="PF13290">
    <property type="entry name" value="CHB_HEX_C_1"/>
    <property type="match status" value="2"/>
</dbReference>
<evidence type="ECO:0000259" key="4">
    <source>
        <dbReference type="Pfam" id="PF13240"/>
    </source>
</evidence>
<keyword evidence="1" id="KW-0802">TPR repeat</keyword>
<dbReference type="PROSITE" id="PS50005">
    <property type="entry name" value="TPR"/>
    <property type="match status" value="1"/>
</dbReference>
<keyword evidence="3" id="KW-1133">Transmembrane helix</keyword>
<evidence type="ECO:0000259" key="5">
    <source>
        <dbReference type="Pfam" id="PF13290"/>
    </source>
</evidence>
<dbReference type="Gene3D" id="1.25.40.10">
    <property type="entry name" value="Tetratricopeptide repeat domain"/>
    <property type="match status" value="1"/>
</dbReference>
<dbReference type="Proteomes" id="UP000823894">
    <property type="component" value="Unassembled WGS sequence"/>
</dbReference>
<name>A0A9D2SXK8_9FIRM</name>
<dbReference type="EMBL" id="DWWK01000010">
    <property type="protein sequence ID" value="HJC37590.1"/>
    <property type="molecule type" value="Genomic_DNA"/>
</dbReference>
<protein>
    <submittedName>
        <fullName evidence="6">Chitobiase/beta-hexosaminidase C-terminal domain-containing protein</fullName>
    </submittedName>
</protein>
<dbReference type="AlphaFoldDB" id="A0A9D2SXK8"/>
<evidence type="ECO:0000313" key="7">
    <source>
        <dbReference type="Proteomes" id="UP000823894"/>
    </source>
</evidence>
<reference evidence="6" key="2">
    <citation type="submission" date="2021-04" db="EMBL/GenBank/DDBJ databases">
        <authorList>
            <person name="Gilroy R."/>
        </authorList>
    </citation>
    <scope>NUCLEOTIDE SEQUENCE</scope>
    <source>
        <strain evidence="6">ChiGjej1B1-1692</strain>
    </source>
</reference>
<evidence type="ECO:0000256" key="1">
    <source>
        <dbReference type="PROSITE-ProRule" id="PRU00339"/>
    </source>
</evidence>
<reference evidence="6" key="1">
    <citation type="journal article" date="2021" name="PeerJ">
        <title>Extensive microbial diversity within the chicken gut microbiome revealed by metagenomics and culture.</title>
        <authorList>
            <person name="Gilroy R."/>
            <person name="Ravi A."/>
            <person name="Getino M."/>
            <person name="Pursley I."/>
            <person name="Horton D.L."/>
            <person name="Alikhan N.F."/>
            <person name="Baker D."/>
            <person name="Gharbi K."/>
            <person name="Hall N."/>
            <person name="Watson M."/>
            <person name="Adriaenssens E.M."/>
            <person name="Foster-Nyarko E."/>
            <person name="Jarju S."/>
            <person name="Secka A."/>
            <person name="Antonio M."/>
            <person name="Oren A."/>
            <person name="Chaudhuri R.R."/>
            <person name="La Ragione R."/>
            <person name="Hildebrand F."/>
            <person name="Pallen M.J."/>
        </authorList>
    </citation>
    <scope>NUCLEOTIDE SEQUENCE</scope>
    <source>
        <strain evidence="6">ChiGjej1B1-1692</strain>
    </source>
</reference>
<dbReference type="InterPro" id="IPR011990">
    <property type="entry name" value="TPR-like_helical_dom_sf"/>
</dbReference>
<dbReference type="Pfam" id="PF13240">
    <property type="entry name" value="Zn_Ribbon_1"/>
    <property type="match status" value="1"/>
</dbReference>
<evidence type="ECO:0000313" key="6">
    <source>
        <dbReference type="EMBL" id="HJC37590.1"/>
    </source>
</evidence>
<dbReference type="SUPFAM" id="SSF48452">
    <property type="entry name" value="TPR-like"/>
    <property type="match status" value="1"/>
</dbReference>
<sequence>MRCTHCGADIPDDQMFCPVCGAEVQIVPDYNPLDDVLAREVRGSVEGATRPLASDDIRRYRRDIGAQNENSTRVLSQGEMDRIREERRAALRRSGSQNQQSGSGRNTGRMRQGTGTGRMRQDSETGRMRSASENGRNRQNQGAPRRSPEERRRQQEKRLQAARRKRRNLLLFLFVMLVLIALGVYVIYQNSYTGVVRKGYRALQTDSYTEAENYFNRAITKDESRAEAYVGLSEIYIDQDDLDSAESVFLTALETQTSNVGLYQAVISFYMDTEQQAKISTLLENCEDSSVLEAVSDYVSKAPEFVLEPGTYDEVQEVALESETGGTIYYTTDGTDPTASSTKYTEPILLQDEGTTEIRAIAVNKNEIPSVVSSGTYTIEFPIASAPTVVPATGSYDEPAQITITVPDGYTAYYTLDGTTPTAESSKYTGPVTMPENQRTIFSAVLINDQNGKATAVTIRSYTTGSAIS</sequence>
<feature type="compositionally biased region" description="Polar residues" evidence="2">
    <location>
        <begin position="131"/>
        <end position="142"/>
    </location>
</feature>
<feature type="domain" description="GH29D-like beta-sandwich" evidence="5">
    <location>
        <begin position="308"/>
        <end position="373"/>
    </location>
</feature>
<feature type="compositionally biased region" description="Low complexity" evidence="2">
    <location>
        <begin position="92"/>
        <end position="113"/>
    </location>
</feature>
<feature type="domain" description="Zinc-ribbon" evidence="4">
    <location>
        <begin position="3"/>
        <end position="24"/>
    </location>
</feature>
<feature type="transmembrane region" description="Helical" evidence="3">
    <location>
        <begin position="168"/>
        <end position="188"/>
    </location>
</feature>
<dbReference type="InterPro" id="IPR019734">
    <property type="entry name" value="TPR_rpt"/>
</dbReference>
<feature type="region of interest" description="Disordered" evidence="2">
    <location>
        <begin position="89"/>
        <end position="160"/>
    </location>
</feature>
<feature type="domain" description="GH29D-like beta-sandwich" evidence="5">
    <location>
        <begin position="391"/>
        <end position="457"/>
    </location>
</feature>
<evidence type="ECO:0000256" key="3">
    <source>
        <dbReference type="SAM" id="Phobius"/>
    </source>
</evidence>
<feature type="repeat" description="TPR" evidence="1">
    <location>
        <begin position="226"/>
        <end position="259"/>
    </location>
</feature>
<dbReference type="InterPro" id="IPR059177">
    <property type="entry name" value="GH29D-like_dom"/>
</dbReference>
<proteinExistence type="predicted"/>
<dbReference type="Pfam" id="PF14559">
    <property type="entry name" value="TPR_19"/>
    <property type="match status" value="1"/>
</dbReference>
<gene>
    <name evidence="6" type="ORF">H9757_00770</name>
</gene>
<comment type="caution">
    <text evidence="6">The sequence shown here is derived from an EMBL/GenBank/DDBJ whole genome shotgun (WGS) entry which is preliminary data.</text>
</comment>
<accession>A0A9D2SXK8</accession>
<evidence type="ECO:0000256" key="2">
    <source>
        <dbReference type="SAM" id="MobiDB-lite"/>
    </source>
</evidence>
<keyword evidence="3" id="KW-0812">Transmembrane</keyword>
<keyword evidence="3" id="KW-0472">Membrane</keyword>
<feature type="compositionally biased region" description="Basic and acidic residues" evidence="2">
    <location>
        <begin position="146"/>
        <end position="159"/>
    </location>
</feature>
<dbReference type="InterPro" id="IPR026870">
    <property type="entry name" value="Zinc_ribbon_dom"/>
</dbReference>
<organism evidence="6 7">
    <name type="scientific">Candidatus Mediterraneibacter faecigallinarum</name>
    <dbReference type="NCBI Taxonomy" id="2838669"/>
    <lineage>
        <taxon>Bacteria</taxon>
        <taxon>Bacillati</taxon>
        <taxon>Bacillota</taxon>
        <taxon>Clostridia</taxon>
        <taxon>Lachnospirales</taxon>
        <taxon>Lachnospiraceae</taxon>
        <taxon>Mediterraneibacter</taxon>
    </lineage>
</organism>